<sequence length="168" mass="18842">MCEIGHEVMLNVWAARTQPLLPKITHPKQPQFADVVRPLLPKITHPMQPQFADVANVCPSKCYDGPLLGRSSFWITDDSSARAENLLLSTLSLLEDLVFFEFEEVRVLLRLFFLFIGATGSGGGKRDFLNPEAFETYHSFLFCNDPLALVTLPTVYYHGILSGKSQVL</sequence>
<dbReference type="AlphaFoldDB" id="A0AAV4W9I7"/>
<comment type="caution">
    <text evidence="1">The sequence shown here is derived from an EMBL/GenBank/DDBJ whole genome shotgun (WGS) entry which is preliminary data.</text>
</comment>
<reference evidence="1 2" key="1">
    <citation type="submission" date="2021-06" db="EMBL/GenBank/DDBJ databases">
        <title>Caerostris extrusa draft genome.</title>
        <authorList>
            <person name="Kono N."/>
            <person name="Arakawa K."/>
        </authorList>
    </citation>
    <scope>NUCLEOTIDE SEQUENCE [LARGE SCALE GENOMIC DNA]</scope>
</reference>
<keyword evidence="2" id="KW-1185">Reference proteome</keyword>
<organism evidence="1 2">
    <name type="scientific">Caerostris extrusa</name>
    <name type="common">Bark spider</name>
    <name type="synonym">Caerostris bankana</name>
    <dbReference type="NCBI Taxonomy" id="172846"/>
    <lineage>
        <taxon>Eukaryota</taxon>
        <taxon>Metazoa</taxon>
        <taxon>Ecdysozoa</taxon>
        <taxon>Arthropoda</taxon>
        <taxon>Chelicerata</taxon>
        <taxon>Arachnida</taxon>
        <taxon>Araneae</taxon>
        <taxon>Araneomorphae</taxon>
        <taxon>Entelegynae</taxon>
        <taxon>Araneoidea</taxon>
        <taxon>Araneidae</taxon>
        <taxon>Caerostris</taxon>
    </lineage>
</organism>
<proteinExistence type="predicted"/>
<protein>
    <submittedName>
        <fullName evidence="1">Uncharacterized protein</fullName>
    </submittedName>
</protein>
<name>A0AAV4W9I7_CAEEX</name>
<dbReference type="Proteomes" id="UP001054945">
    <property type="component" value="Unassembled WGS sequence"/>
</dbReference>
<evidence type="ECO:0000313" key="1">
    <source>
        <dbReference type="EMBL" id="GIY78273.1"/>
    </source>
</evidence>
<accession>A0AAV4W9I7</accession>
<dbReference type="EMBL" id="BPLR01015735">
    <property type="protein sequence ID" value="GIY78273.1"/>
    <property type="molecule type" value="Genomic_DNA"/>
</dbReference>
<gene>
    <name evidence="1" type="ORF">CEXT_615501</name>
</gene>
<evidence type="ECO:0000313" key="2">
    <source>
        <dbReference type="Proteomes" id="UP001054945"/>
    </source>
</evidence>